<dbReference type="InterPro" id="IPR005491">
    <property type="entry name" value="ENT_dom"/>
</dbReference>
<proteinExistence type="predicted"/>
<dbReference type="STRING" id="8187.ENSLCAP00010020180"/>
<evidence type="ECO:0000256" key="6">
    <source>
        <dbReference type="ARBA" id="ARBA00023163"/>
    </source>
</evidence>
<name>A0A4W6D5Q0_LATCA</name>
<keyword evidence="2" id="KW-0678">Repressor</keyword>
<feature type="compositionally biased region" description="Polar residues" evidence="10">
    <location>
        <begin position="978"/>
        <end position="998"/>
    </location>
</feature>
<dbReference type="AlphaFoldDB" id="A0A4W6D5Q0"/>
<reference evidence="12" key="2">
    <citation type="submission" date="2025-08" db="UniProtKB">
        <authorList>
            <consortium name="Ensembl"/>
        </authorList>
    </citation>
    <scope>IDENTIFICATION</scope>
</reference>
<evidence type="ECO:0000256" key="2">
    <source>
        <dbReference type="ARBA" id="ARBA00022491"/>
    </source>
</evidence>
<dbReference type="GO" id="GO:0006355">
    <property type="term" value="P:regulation of DNA-templated transcription"/>
    <property type="evidence" value="ECO:0007669"/>
    <property type="project" value="InterPro"/>
</dbReference>
<evidence type="ECO:0000256" key="7">
    <source>
        <dbReference type="ARBA" id="ARBA00023204"/>
    </source>
</evidence>
<keyword evidence="13" id="KW-1185">Reference proteome</keyword>
<keyword evidence="5" id="KW-0805">Transcription regulation</keyword>
<feature type="compositionally biased region" description="Basic and acidic residues" evidence="10">
    <location>
        <begin position="771"/>
        <end position="783"/>
    </location>
</feature>
<feature type="region of interest" description="Disordered" evidence="10">
    <location>
        <begin position="1211"/>
        <end position="1241"/>
    </location>
</feature>
<evidence type="ECO:0000256" key="8">
    <source>
        <dbReference type="ARBA" id="ARBA00023242"/>
    </source>
</evidence>
<evidence type="ECO:0000313" key="13">
    <source>
        <dbReference type="Proteomes" id="UP000314980"/>
    </source>
</evidence>
<dbReference type="SMART" id="SM01191">
    <property type="entry name" value="ENT"/>
    <property type="match status" value="1"/>
</dbReference>
<feature type="compositionally biased region" description="Low complexity" evidence="10">
    <location>
        <begin position="680"/>
        <end position="689"/>
    </location>
</feature>
<keyword evidence="3" id="KW-0227">DNA damage</keyword>
<feature type="compositionally biased region" description="Acidic residues" evidence="10">
    <location>
        <begin position="1215"/>
        <end position="1229"/>
    </location>
</feature>
<evidence type="ECO:0000256" key="9">
    <source>
        <dbReference type="ARBA" id="ARBA00073247"/>
    </source>
</evidence>
<gene>
    <name evidence="12" type="primary">EMSY</name>
</gene>
<feature type="compositionally biased region" description="Low complexity" evidence="10">
    <location>
        <begin position="924"/>
        <end position="934"/>
    </location>
</feature>
<dbReference type="PANTHER" id="PTHR16500">
    <property type="entry name" value="BRCA2-INTERACTING TRANSCRIPTIONAL REPRESSOR EMSY"/>
    <property type="match status" value="1"/>
</dbReference>
<feature type="domain" description="ENT" evidence="11">
    <location>
        <begin position="16"/>
        <end position="100"/>
    </location>
</feature>
<evidence type="ECO:0000259" key="11">
    <source>
        <dbReference type="PROSITE" id="PS51138"/>
    </source>
</evidence>
<accession>A0A4W6D5Q0</accession>
<dbReference type="GO" id="GO:0006325">
    <property type="term" value="P:chromatin organization"/>
    <property type="evidence" value="ECO:0007669"/>
    <property type="project" value="UniProtKB-KW"/>
</dbReference>
<keyword evidence="8" id="KW-0539">Nucleus</keyword>
<dbReference type="InterPro" id="IPR033482">
    <property type="entry name" value="EMSY"/>
</dbReference>
<dbReference type="InterPro" id="IPR036142">
    <property type="entry name" value="ENT_dom-like_sf"/>
</dbReference>
<feature type="region of interest" description="Disordered" evidence="10">
    <location>
        <begin position="796"/>
        <end position="821"/>
    </location>
</feature>
<evidence type="ECO:0000256" key="1">
    <source>
        <dbReference type="ARBA" id="ARBA00004123"/>
    </source>
</evidence>
<feature type="compositionally biased region" description="Polar residues" evidence="10">
    <location>
        <begin position="895"/>
        <end position="906"/>
    </location>
</feature>
<evidence type="ECO:0000256" key="10">
    <source>
        <dbReference type="SAM" id="MobiDB-lite"/>
    </source>
</evidence>
<keyword evidence="4" id="KW-0156">Chromatin regulator</keyword>
<feature type="compositionally biased region" description="Low complexity" evidence="10">
    <location>
        <begin position="411"/>
        <end position="425"/>
    </location>
</feature>
<reference evidence="13" key="1">
    <citation type="submission" date="2015-09" db="EMBL/GenBank/DDBJ databases">
        <authorList>
            <person name="Sai Rama Sridatta P."/>
        </authorList>
    </citation>
    <scope>NUCLEOTIDE SEQUENCE [LARGE SCALE GENOMIC DNA]</scope>
</reference>
<feature type="compositionally biased region" description="Low complexity" evidence="10">
    <location>
        <begin position="944"/>
        <end position="968"/>
    </location>
</feature>
<dbReference type="Pfam" id="PF03735">
    <property type="entry name" value="ENT"/>
    <property type="match status" value="1"/>
</dbReference>
<keyword evidence="7" id="KW-0234">DNA repair</keyword>
<feature type="region of interest" description="Disordered" evidence="10">
    <location>
        <begin position="155"/>
        <end position="225"/>
    </location>
</feature>
<dbReference type="InParanoid" id="A0A4W6D5Q0"/>
<dbReference type="FunFam" id="1.10.1240.40:FF:000001">
    <property type="entry name" value="BRCA2-interacting transcriptional repressor EMSY isoform X1"/>
    <property type="match status" value="1"/>
</dbReference>
<evidence type="ECO:0000256" key="3">
    <source>
        <dbReference type="ARBA" id="ARBA00022763"/>
    </source>
</evidence>
<feature type="region of interest" description="Disordered" evidence="10">
    <location>
        <begin position="1072"/>
        <end position="1105"/>
    </location>
</feature>
<dbReference type="GO" id="GO:0005654">
    <property type="term" value="C:nucleoplasm"/>
    <property type="evidence" value="ECO:0007669"/>
    <property type="project" value="TreeGrafter"/>
</dbReference>
<feature type="compositionally biased region" description="Low complexity" evidence="10">
    <location>
        <begin position="177"/>
        <end position="187"/>
    </location>
</feature>
<keyword evidence="6" id="KW-0804">Transcription</keyword>
<feature type="region of interest" description="Disordered" evidence="10">
    <location>
        <begin position="895"/>
        <end position="1059"/>
    </location>
</feature>
<feature type="compositionally biased region" description="Low complexity" evidence="10">
    <location>
        <begin position="807"/>
        <end position="817"/>
    </location>
</feature>
<sequence>MPVVWPTILDLGRDECKRILRKLELEAYAGVISALRAQGDLTKDKKDLLGELTKILGISTERHRAEVRRAVNDERLTTIAYHMSGPNSSSEWSIEGRRLVPLMPRLVPQTAFTVTANAVASATANQNANLLLPAETGNKEVVVCYSYTSTTCTSTSATATSGTIGATVKSPRPPSPSSNVVVLPSGSTVYVKSVSCSDEDEKPRKRRRTNSSSSSPVMLKEVSKVSPPVSKNITVPVSGSPKMSNIMQSIANSLPPHLSPVKITFTKPTIQTTSTTTQKVIIVTTSPSSNFVPNILSKSHAHNNAAMSKLGSTSMLTTPTQKQTVVFPASSSPSTNPNTIAVTTVVSSTPSVVMSTVAPCSASAGVKVASARLPSPKTLVGSPAQILAQFPKQQSPKQMQQSSPLGASSVGQTQTTTTSPGTKPTIQIKQESGVKIITQQVQPSKILPKPSSVALSSSSSSPIMVVSSNGAIMTTKLVTQPTATQATYTRPTVSPSIGARISASSGGTTYVKTTSGSIITVVPKSLATLGGKIISSNIVSGTTTKITTIPMTSKPNVIVVQKTTGKGATIQGLPGKNVVTTLLNAGGEKSLQAVQGTKPAIITASRPITKMIVTQPKGMSSGSQSTATKIIPTKIVYGQQGKTQVLIKPKPVFQTAVVSEQTRQLVTETLQQVTRSADIGQGQASGSDGSAKDEVASFTETSSLAGEASHGSTQEPQPVVHVVSSREQDWTEQEVAVESSPTIIYQEVSGGESQSATSTIKALLELQQTTVKEKGESKPRQHTIDLSQMAVPIQLAQEKKPSPESPRPSTSEAEPSTDYMAAGTPPLQTNYLTMMRWSCPPVSSWESPTNRLLSPLQLHTSATHSKTETVLEVGELEGDTLDPQTGLFYRSTQAATDPVKQTTHSAGAQPPPLSQAEAEQSRHSSSSTSTSSQATPPPPPPPQLQSKPQINQPSSSSTTFPSTPPLTKKLPKLREQSQPKPQTLTQSPKDRPLTTQAQAGAKVTTPGTPTKHLVTPQLPKLQQAPTSHHRPLHTSMSHPPPLQAHHPVSTEKTASSQQPIITQSATVTKITFGSSHHSSPVFSSGEATAKLIPESSSGASGDKPSVSDILKISMMEAEIDPSTEPMVVDSSRTAVSGTLDSGQFISSSGATMHHSHTKPQQFSCMPGLTAQRSKEDLEVIEVIPQYSILPDSSQSNVVVEPSGFLEITNYTSQQLEEDSPMEQEVDSSNDEATAASPPDQP</sequence>
<feature type="region of interest" description="Disordered" evidence="10">
    <location>
        <begin position="771"/>
        <end position="790"/>
    </location>
</feature>
<comment type="subcellular location">
    <subcellularLocation>
        <location evidence="1">Nucleus</location>
    </subcellularLocation>
</comment>
<organism evidence="12 13">
    <name type="scientific">Lates calcarifer</name>
    <name type="common">Barramundi</name>
    <name type="synonym">Holocentrus calcarifer</name>
    <dbReference type="NCBI Taxonomy" id="8187"/>
    <lineage>
        <taxon>Eukaryota</taxon>
        <taxon>Metazoa</taxon>
        <taxon>Chordata</taxon>
        <taxon>Craniata</taxon>
        <taxon>Vertebrata</taxon>
        <taxon>Euteleostomi</taxon>
        <taxon>Actinopterygii</taxon>
        <taxon>Neopterygii</taxon>
        <taxon>Teleostei</taxon>
        <taxon>Neoteleostei</taxon>
        <taxon>Acanthomorphata</taxon>
        <taxon>Carangaria</taxon>
        <taxon>Carangaria incertae sedis</taxon>
        <taxon>Centropomidae</taxon>
        <taxon>Lates</taxon>
    </lineage>
</organism>
<feature type="region of interest" description="Disordered" evidence="10">
    <location>
        <begin position="391"/>
        <end position="425"/>
    </location>
</feature>
<protein>
    <recommendedName>
        <fullName evidence="9">BRCA2-interacting transcriptional repressor EMSY</fullName>
    </recommendedName>
</protein>
<feature type="compositionally biased region" description="Polar residues" evidence="10">
    <location>
        <begin position="1050"/>
        <end position="1059"/>
    </location>
</feature>
<dbReference type="SUPFAM" id="SSF158639">
    <property type="entry name" value="ENT-like"/>
    <property type="match status" value="1"/>
</dbReference>
<evidence type="ECO:0000313" key="12">
    <source>
        <dbReference type="Ensembl" id="ENSLCAP00010020180.1"/>
    </source>
</evidence>
<dbReference type="GO" id="GO:0006281">
    <property type="term" value="P:DNA repair"/>
    <property type="evidence" value="ECO:0007669"/>
    <property type="project" value="UniProtKB-KW"/>
</dbReference>
<feature type="compositionally biased region" description="Low complexity" evidence="10">
    <location>
        <begin position="391"/>
        <end position="404"/>
    </location>
</feature>
<dbReference type="Gene3D" id="1.10.1240.40">
    <property type="entry name" value="ENT domain"/>
    <property type="match status" value="1"/>
</dbReference>
<dbReference type="Ensembl" id="ENSLCAT00010020630.1">
    <property type="protein sequence ID" value="ENSLCAP00010020180.1"/>
    <property type="gene ID" value="ENSLCAG00010009535.1"/>
</dbReference>
<dbReference type="GeneTree" id="ENSGT00390000009554"/>
<feature type="region of interest" description="Disordered" evidence="10">
    <location>
        <begin position="677"/>
        <end position="735"/>
    </location>
</feature>
<feature type="compositionally biased region" description="Low complexity" evidence="10">
    <location>
        <begin position="155"/>
        <end position="170"/>
    </location>
</feature>
<feature type="compositionally biased region" description="Polar residues" evidence="10">
    <location>
        <begin position="698"/>
        <end position="716"/>
    </location>
</feature>
<dbReference type="Proteomes" id="UP000314980">
    <property type="component" value="Unassembled WGS sequence"/>
</dbReference>
<reference evidence="12" key="3">
    <citation type="submission" date="2025-09" db="UniProtKB">
        <authorList>
            <consortium name="Ensembl"/>
        </authorList>
    </citation>
    <scope>IDENTIFICATION</scope>
</reference>
<dbReference type="PROSITE" id="PS51138">
    <property type="entry name" value="ENT"/>
    <property type="match status" value="1"/>
</dbReference>
<feature type="compositionally biased region" description="Low complexity" evidence="10">
    <location>
        <begin position="1072"/>
        <end position="1085"/>
    </location>
</feature>
<evidence type="ECO:0000256" key="4">
    <source>
        <dbReference type="ARBA" id="ARBA00022853"/>
    </source>
</evidence>
<dbReference type="PANTHER" id="PTHR16500:SF3">
    <property type="entry name" value="BRCA2-INTERACTING TRANSCRIPTIONAL REPRESSOR EMSY"/>
    <property type="match status" value="1"/>
</dbReference>
<dbReference type="FunCoup" id="A0A4W6D5Q0">
    <property type="interactions" value="1042"/>
</dbReference>
<evidence type="ECO:0000256" key="5">
    <source>
        <dbReference type="ARBA" id="ARBA00023015"/>
    </source>
</evidence>